<sequence>MDRFFRGFAAGVLAGIPMNIWDLFSYYYLHFSDLRYLDWSAVTIFGHLPHSMGELVFALFSHFLWVGFMGTIFAYLIELKITSRLYWLKGIIFGYVAGFLIYAAGIALKMPHIMTRSLDSVITQFIGASIWGFTMAYLLHRMDNTSLAKKV</sequence>
<name>A0ABT1Y492_9FIRM</name>
<accession>A0ABT1Y492</accession>
<dbReference type="Proteomes" id="UP001524944">
    <property type="component" value="Unassembled WGS sequence"/>
</dbReference>
<keyword evidence="3" id="KW-1185">Reference proteome</keyword>
<comment type="caution">
    <text evidence="2">The sequence shown here is derived from an EMBL/GenBank/DDBJ whole genome shotgun (WGS) entry which is preliminary data.</text>
</comment>
<evidence type="ECO:0000256" key="1">
    <source>
        <dbReference type="SAM" id="Phobius"/>
    </source>
</evidence>
<proteinExistence type="predicted"/>
<evidence type="ECO:0008006" key="4">
    <source>
        <dbReference type="Google" id="ProtNLM"/>
    </source>
</evidence>
<feature type="transmembrane region" description="Helical" evidence="1">
    <location>
        <begin position="120"/>
        <end position="140"/>
    </location>
</feature>
<feature type="transmembrane region" description="Helical" evidence="1">
    <location>
        <begin position="86"/>
        <end position="108"/>
    </location>
</feature>
<feature type="transmembrane region" description="Helical" evidence="1">
    <location>
        <begin position="55"/>
        <end position="77"/>
    </location>
</feature>
<reference evidence="2 3" key="1">
    <citation type="submission" date="2022-08" db="EMBL/GenBank/DDBJ databases">
        <title>Proteogenomics of the novel Dehalobacterium formicoaceticum strain EZ94 highlights a key role of methyltransferases during anaerobic dichloromethane degradation.</title>
        <authorList>
            <person name="Wasmund K."/>
        </authorList>
    </citation>
    <scope>NUCLEOTIDE SEQUENCE [LARGE SCALE GENOMIC DNA]</scope>
    <source>
        <strain evidence="2 3">EZ94</strain>
    </source>
</reference>
<feature type="transmembrane region" description="Helical" evidence="1">
    <location>
        <begin position="7"/>
        <end position="29"/>
    </location>
</feature>
<protein>
    <recommendedName>
        <fullName evidence="4">DUF1440 domain-containing protein</fullName>
    </recommendedName>
</protein>
<keyword evidence="1" id="KW-1133">Transmembrane helix</keyword>
<keyword evidence="1" id="KW-0812">Transmembrane</keyword>
<gene>
    <name evidence="2" type="ORF">NVS47_09320</name>
</gene>
<evidence type="ECO:0000313" key="3">
    <source>
        <dbReference type="Proteomes" id="UP001524944"/>
    </source>
</evidence>
<dbReference type="RefSeq" id="WP_257913283.1">
    <property type="nucleotide sequence ID" value="NZ_JANPWE010000004.1"/>
</dbReference>
<dbReference type="EMBL" id="JANPWE010000004">
    <property type="protein sequence ID" value="MCR6545705.1"/>
    <property type="molecule type" value="Genomic_DNA"/>
</dbReference>
<evidence type="ECO:0000313" key="2">
    <source>
        <dbReference type="EMBL" id="MCR6545705.1"/>
    </source>
</evidence>
<organism evidence="2 3">
    <name type="scientific">Dehalobacterium formicoaceticum</name>
    <dbReference type="NCBI Taxonomy" id="51515"/>
    <lineage>
        <taxon>Bacteria</taxon>
        <taxon>Bacillati</taxon>
        <taxon>Bacillota</taxon>
        <taxon>Clostridia</taxon>
        <taxon>Eubacteriales</taxon>
        <taxon>Peptococcaceae</taxon>
        <taxon>Dehalobacterium</taxon>
    </lineage>
</organism>
<keyword evidence="1" id="KW-0472">Membrane</keyword>